<dbReference type="PANTHER" id="PTHR24421:SF62">
    <property type="entry name" value="SENSORY TRANSDUCTION HISTIDINE KINASE"/>
    <property type="match status" value="1"/>
</dbReference>
<comment type="caution">
    <text evidence="18">The sequence shown here is derived from an EMBL/GenBank/DDBJ whole genome shotgun (WGS) entry which is preliminary data.</text>
</comment>
<dbReference type="SUPFAM" id="SSF55874">
    <property type="entry name" value="ATPase domain of HSP90 chaperone/DNA topoisomerase II/histidine kinase"/>
    <property type="match status" value="1"/>
</dbReference>
<evidence type="ECO:0000256" key="16">
    <source>
        <dbReference type="SAM" id="Phobius"/>
    </source>
</evidence>
<reference evidence="18 19" key="1">
    <citation type="journal article" date="2019" name="Int. J. Syst. Evol. Microbiol.">
        <title>The Global Catalogue of Microorganisms (GCM) 10K type strain sequencing project: providing services to taxonomists for standard genome sequencing and annotation.</title>
        <authorList>
            <consortium name="The Broad Institute Genomics Platform"/>
            <consortium name="The Broad Institute Genome Sequencing Center for Infectious Disease"/>
            <person name="Wu L."/>
            <person name="Ma J."/>
        </authorList>
    </citation>
    <scope>NUCLEOTIDE SEQUENCE [LARGE SCALE GENOMIC DNA]</scope>
    <source>
        <strain evidence="18 19">JCM 14917</strain>
    </source>
</reference>
<comment type="catalytic activity">
    <reaction evidence="1">
        <text>ATP + protein L-histidine = ADP + protein N-phospho-L-histidine.</text>
        <dbReference type="EC" id="2.7.13.3"/>
    </reaction>
</comment>
<keyword evidence="9" id="KW-0479">Metal-binding</keyword>
<keyword evidence="19" id="KW-1185">Reference proteome</keyword>
<evidence type="ECO:0000256" key="14">
    <source>
        <dbReference type="ARBA" id="ARBA00024827"/>
    </source>
</evidence>
<dbReference type="InterPro" id="IPR004358">
    <property type="entry name" value="Sig_transdc_His_kin-like_C"/>
</dbReference>
<evidence type="ECO:0000313" key="18">
    <source>
        <dbReference type="EMBL" id="GAA2172691.1"/>
    </source>
</evidence>
<sequence>MRDPASTAGYMAAPTVLRMLRITLHAGFLALLLVGVAATASSEPGPAVVYPVLLFSLCLGGLYLAGTISEKRAAKRQVVPPSSSHGTRYARFWLAGVTGLWIVLMVLSADFSWLAFALFFLHLHLLSTRHAVVAIVLLTGVVIAAQWSREGELQAPMILGPTFGAVFAVVMTIVYQSLYLEGVNQRQALEELRRTRSELARTQHQAGVLTERERLAREIHDTLAQGLSSIVLISRAAEASLEAGATDTTRERIRTVQQAASDNLADARRFVRGLSAAEGDPEFLVGSLRRTCASVEQQAAAQGTSLRCRFEIDGTPVRMPAPYEVALLRAAQSALSNALQHSGAGTAVVTLTFVGSEVTLDIYDNGRGFNVDGALESAMKRTDGTGFGLRALRERISALGGVLDIESEAGEGTVVGIRLPLLPFDDGTADD</sequence>
<dbReference type="Gene3D" id="3.30.565.10">
    <property type="entry name" value="Histidine kinase-like ATPase, C-terminal domain"/>
    <property type="match status" value="1"/>
</dbReference>
<dbReference type="InterPro" id="IPR017205">
    <property type="entry name" value="Sig_transdc_His_kinase_ChrS"/>
</dbReference>
<dbReference type="Proteomes" id="UP001500974">
    <property type="component" value="Unassembled WGS sequence"/>
</dbReference>
<feature type="domain" description="Histidine kinase" evidence="17">
    <location>
        <begin position="327"/>
        <end position="423"/>
    </location>
</feature>
<accession>A0ABN3APJ7</accession>
<gene>
    <name evidence="18" type="ORF">GCM10009784_04110</name>
</gene>
<evidence type="ECO:0000256" key="4">
    <source>
        <dbReference type="ARBA" id="ARBA00012438"/>
    </source>
</evidence>
<name>A0ABN3APJ7_9MICC</name>
<evidence type="ECO:0000256" key="8">
    <source>
        <dbReference type="ARBA" id="ARBA00022679"/>
    </source>
</evidence>
<evidence type="ECO:0000256" key="9">
    <source>
        <dbReference type="ARBA" id="ARBA00022723"/>
    </source>
</evidence>
<evidence type="ECO:0000256" key="2">
    <source>
        <dbReference type="ARBA" id="ARBA00001966"/>
    </source>
</evidence>
<feature type="transmembrane region" description="Helical" evidence="16">
    <location>
        <begin position="92"/>
        <end position="121"/>
    </location>
</feature>
<dbReference type="Gene3D" id="1.20.5.1930">
    <property type="match status" value="1"/>
</dbReference>
<feature type="transmembrane region" description="Helical" evidence="16">
    <location>
        <begin position="127"/>
        <end position="145"/>
    </location>
</feature>
<keyword evidence="7" id="KW-0963">Cytoplasm</keyword>
<dbReference type="InterPro" id="IPR011712">
    <property type="entry name" value="Sig_transdc_His_kin_sub3_dim/P"/>
</dbReference>
<evidence type="ECO:0000256" key="12">
    <source>
        <dbReference type="ARBA" id="ARBA00023012"/>
    </source>
</evidence>
<keyword evidence="10 18" id="KW-0418">Kinase</keyword>
<evidence type="ECO:0000256" key="15">
    <source>
        <dbReference type="ARBA" id="ARBA00030800"/>
    </source>
</evidence>
<dbReference type="GO" id="GO:0016301">
    <property type="term" value="F:kinase activity"/>
    <property type="evidence" value="ECO:0007669"/>
    <property type="project" value="UniProtKB-KW"/>
</dbReference>
<dbReference type="Pfam" id="PF07730">
    <property type="entry name" value="HisKA_3"/>
    <property type="match status" value="1"/>
</dbReference>
<dbReference type="RefSeq" id="WP_277357729.1">
    <property type="nucleotide sequence ID" value="NZ_BAAAON010000001.1"/>
</dbReference>
<dbReference type="InterPro" id="IPR005467">
    <property type="entry name" value="His_kinase_dom"/>
</dbReference>
<dbReference type="InterPro" id="IPR050482">
    <property type="entry name" value="Sensor_HK_TwoCompSys"/>
</dbReference>
<evidence type="ECO:0000256" key="13">
    <source>
        <dbReference type="ARBA" id="ARBA00023014"/>
    </source>
</evidence>
<protein>
    <recommendedName>
        <fullName evidence="5">Oxygen sensor histidine kinase NreB</fullName>
        <ecNumber evidence="4">2.7.13.3</ecNumber>
    </recommendedName>
    <alternativeName>
        <fullName evidence="15">Nitrogen regulation protein B</fullName>
    </alternativeName>
</protein>
<keyword evidence="16" id="KW-1133">Transmembrane helix</keyword>
<organism evidence="18 19">
    <name type="scientific">Arthrobacter parietis</name>
    <dbReference type="NCBI Taxonomy" id="271434"/>
    <lineage>
        <taxon>Bacteria</taxon>
        <taxon>Bacillati</taxon>
        <taxon>Actinomycetota</taxon>
        <taxon>Actinomycetes</taxon>
        <taxon>Micrococcales</taxon>
        <taxon>Micrococcaceae</taxon>
        <taxon>Arthrobacter</taxon>
    </lineage>
</organism>
<evidence type="ECO:0000256" key="3">
    <source>
        <dbReference type="ARBA" id="ARBA00004496"/>
    </source>
</evidence>
<evidence type="ECO:0000313" key="19">
    <source>
        <dbReference type="Proteomes" id="UP001500974"/>
    </source>
</evidence>
<comment type="function">
    <text evidence="14">Member of the two-component regulatory system NreB/NreC involved in the control of dissimilatory nitrate/nitrite reduction in response to oxygen. NreB functions as a direct oxygen sensor histidine kinase which is autophosphorylated, in the absence of oxygen, probably at the conserved histidine residue, and transfers its phosphate group probably to a conserved aspartate residue of NreC. NreB/NreC activates the expression of the nitrate (narGHJI) and nitrite (nir) reductase operons, as well as the putative nitrate transporter gene narT.</text>
</comment>
<dbReference type="CDD" id="cd16917">
    <property type="entry name" value="HATPase_UhpB-NarQ-NarX-like"/>
    <property type="match status" value="1"/>
</dbReference>
<dbReference type="PROSITE" id="PS50109">
    <property type="entry name" value="HIS_KIN"/>
    <property type="match status" value="1"/>
</dbReference>
<dbReference type="InterPro" id="IPR036890">
    <property type="entry name" value="HATPase_C_sf"/>
</dbReference>
<evidence type="ECO:0000256" key="10">
    <source>
        <dbReference type="ARBA" id="ARBA00022777"/>
    </source>
</evidence>
<dbReference type="PANTHER" id="PTHR24421">
    <property type="entry name" value="NITRATE/NITRITE SENSOR PROTEIN NARX-RELATED"/>
    <property type="match status" value="1"/>
</dbReference>
<proteinExistence type="predicted"/>
<dbReference type="SMART" id="SM00387">
    <property type="entry name" value="HATPase_c"/>
    <property type="match status" value="1"/>
</dbReference>
<dbReference type="InterPro" id="IPR003594">
    <property type="entry name" value="HATPase_dom"/>
</dbReference>
<keyword evidence="6" id="KW-0004">4Fe-4S</keyword>
<dbReference type="EMBL" id="BAAAON010000001">
    <property type="protein sequence ID" value="GAA2172691.1"/>
    <property type="molecule type" value="Genomic_DNA"/>
</dbReference>
<dbReference type="PIRSF" id="PIRSF037434">
    <property type="entry name" value="STHK_ChrS"/>
    <property type="match status" value="1"/>
</dbReference>
<dbReference type="EC" id="2.7.13.3" evidence="4"/>
<feature type="transmembrane region" description="Helical" evidence="16">
    <location>
        <begin position="47"/>
        <end position="66"/>
    </location>
</feature>
<comment type="cofactor">
    <cofactor evidence="2">
        <name>[4Fe-4S] cluster</name>
        <dbReference type="ChEBI" id="CHEBI:49883"/>
    </cofactor>
</comment>
<evidence type="ECO:0000256" key="6">
    <source>
        <dbReference type="ARBA" id="ARBA00022485"/>
    </source>
</evidence>
<evidence type="ECO:0000256" key="5">
    <source>
        <dbReference type="ARBA" id="ARBA00017322"/>
    </source>
</evidence>
<evidence type="ECO:0000259" key="17">
    <source>
        <dbReference type="PROSITE" id="PS50109"/>
    </source>
</evidence>
<keyword evidence="12" id="KW-0902">Two-component regulatory system</keyword>
<feature type="transmembrane region" description="Helical" evidence="16">
    <location>
        <begin position="157"/>
        <end position="178"/>
    </location>
</feature>
<keyword evidence="13" id="KW-0411">Iron-sulfur</keyword>
<keyword evidence="16" id="KW-0472">Membrane</keyword>
<dbReference type="PRINTS" id="PR00344">
    <property type="entry name" value="BCTRLSENSOR"/>
</dbReference>
<evidence type="ECO:0000256" key="11">
    <source>
        <dbReference type="ARBA" id="ARBA00023004"/>
    </source>
</evidence>
<keyword evidence="11" id="KW-0408">Iron</keyword>
<keyword evidence="8" id="KW-0808">Transferase</keyword>
<dbReference type="Pfam" id="PF02518">
    <property type="entry name" value="HATPase_c"/>
    <property type="match status" value="1"/>
</dbReference>
<comment type="subcellular location">
    <subcellularLocation>
        <location evidence="3">Cytoplasm</location>
    </subcellularLocation>
</comment>
<evidence type="ECO:0000256" key="1">
    <source>
        <dbReference type="ARBA" id="ARBA00000085"/>
    </source>
</evidence>
<evidence type="ECO:0000256" key="7">
    <source>
        <dbReference type="ARBA" id="ARBA00022490"/>
    </source>
</evidence>
<keyword evidence="16" id="KW-0812">Transmembrane</keyword>